<name>A0A2G3AHI9_CAPAN</name>
<reference evidence="2 3" key="2">
    <citation type="journal article" date="2017" name="Genome Biol.">
        <title>New reference genome sequences of hot pepper reveal the massive evolution of plant disease-resistance genes by retroduplication.</title>
        <authorList>
            <person name="Kim S."/>
            <person name="Park J."/>
            <person name="Yeom S.I."/>
            <person name="Kim Y.M."/>
            <person name="Seo E."/>
            <person name="Kim K.T."/>
            <person name="Kim M.S."/>
            <person name="Lee J.M."/>
            <person name="Cheong K."/>
            <person name="Shin H.S."/>
            <person name="Kim S.B."/>
            <person name="Han K."/>
            <person name="Lee J."/>
            <person name="Park M."/>
            <person name="Lee H.A."/>
            <person name="Lee H.Y."/>
            <person name="Lee Y."/>
            <person name="Oh S."/>
            <person name="Lee J.H."/>
            <person name="Choi E."/>
            <person name="Choi E."/>
            <person name="Lee S.E."/>
            <person name="Jeon J."/>
            <person name="Kim H."/>
            <person name="Choi G."/>
            <person name="Song H."/>
            <person name="Lee J."/>
            <person name="Lee S.C."/>
            <person name="Kwon J.K."/>
            <person name="Lee H.Y."/>
            <person name="Koo N."/>
            <person name="Hong Y."/>
            <person name="Kim R.W."/>
            <person name="Kang W.H."/>
            <person name="Huh J.H."/>
            <person name="Kang B.C."/>
            <person name="Yang T.J."/>
            <person name="Lee Y.H."/>
            <person name="Bennetzen J.L."/>
            <person name="Choi D."/>
        </authorList>
    </citation>
    <scope>NUCLEOTIDE SEQUENCE [LARGE SCALE GENOMIC DNA]</scope>
    <source>
        <strain evidence="3">cv. CM334</strain>
    </source>
</reference>
<feature type="chain" id="PRO_5013767384" evidence="1">
    <location>
        <begin position="23"/>
        <end position="211"/>
    </location>
</feature>
<evidence type="ECO:0000313" key="2">
    <source>
        <dbReference type="EMBL" id="PHT93697.1"/>
    </source>
</evidence>
<organism evidence="2 3">
    <name type="scientific">Capsicum annuum</name>
    <name type="common">Capsicum pepper</name>
    <dbReference type="NCBI Taxonomy" id="4072"/>
    <lineage>
        <taxon>Eukaryota</taxon>
        <taxon>Viridiplantae</taxon>
        <taxon>Streptophyta</taxon>
        <taxon>Embryophyta</taxon>
        <taxon>Tracheophyta</taxon>
        <taxon>Spermatophyta</taxon>
        <taxon>Magnoliopsida</taxon>
        <taxon>eudicotyledons</taxon>
        <taxon>Gunneridae</taxon>
        <taxon>Pentapetalae</taxon>
        <taxon>asterids</taxon>
        <taxon>lamiids</taxon>
        <taxon>Solanales</taxon>
        <taxon>Solanaceae</taxon>
        <taxon>Solanoideae</taxon>
        <taxon>Capsiceae</taxon>
        <taxon>Capsicum</taxon>
    </lineage>
</organism>
<dbReference type="PANTHER" id="PTHR47718:SF17">
    <property type="entry name" value="PROTEIN FAR1-RELATED SEQUENCE 5-LIKE"/>
    <property type="match status" value="1"/>
</dbReference>
<keyword evidence="1" id="KW-0732">Signal</keyword>
<feature type="signal peptide" evidence="1">
    <location>
        <begin position="1"/>
        <end position="22"/>
    </location>
</feature>
<proteinExistence type="predicted"/>
<evidence type="ECO:0000313" key="3">
    <source>
        <dbReference type="Proteomes" id="UP000222542"/>
    </source>
</evidence>
<gene>
    <name evidence="2" type="ORF">T459_01579</name>
</gene>
<sequence>MKIHMVAMVVVLINIWTPTTKTLQNLVDEEMNRSHQLIQDEDVSVFDGEEYDYGEDGVEEEEGAIHDDNYTDEQYTADPVEVVKKSTKKLAGQIKYVTFGFDKYRKTKPRYQSKRVDCKARVNFHVLNDGSCIVSRVILEHNHELEPALPRFLPYHRELSRTLKRSLVAHDIAGLRPSKSIRLLEVEAGGPDRMLCTPKDYRNYILQQRRL</sequence>
<comment type="caution">
    <text evidence="2">The sequence shown here is derived from an EMBL/GenBank/DDBJ whole genome shotgun (WGS) entry which is preliminary data.</text>
</comment>
<evidence type="ECO:0000256" key="1">
    <source>
        <dbReference type="SAM" id="SignalP"/>
    </source>
</evidence>
<dbReference type="EMBL" id="AYRZ02000001">
    <property type="protein sequence ID" value="PHT93697.1"/>
    <property type="molecule type" value="Genomic_DNA"/>
</dbReference>
<protein>
    <submittedName>
        <fullName evidence="2">Uncharacterized protein</fullName>
    </submittedName>
</protein>
<dbReference type="AlphaFoldDB" id="A0A2G3AHI9"/>
<dbReference type="Gramene" id="PHT93697">
    <property type="protein sequence ID" value="PHT93697"/>
    <property type="gene ID" value="T459_01579"/>
</dbReference>
<reference evidence="2 3" key="1">
    <citation type="journal article" date="2014" name="Nat. Genet.">
        <title>Genome sequence of the hot pepper provides insights into the evolution of pungency in Capsicum species.</title>
        <authorList>
            <person name="Kim S."/>
            <person name="Park M."/>
            <person name="Yeom S.I."/>
            <person name="Kim Y.M."/>
            <person name="Lee J.M."/>
            <person name="Lee H.A."/>
            <person name="Seo E."/>
            <person name="Choi J."/>
            <person name="Cheong K."/>
            <person name="Kim K.T."/>
            <person name="Jung K."/>
            <person name="Lee G.W."/>
            <person name="Oh S.K."/>
            <person name="Bae C."/>
            <person name="Kim S.B."/>
            <person name="Lee H.Y."/>
            <person name="Kim S.Y."/>
            <person name="Kim M.S."/>
            <person name="Kang B.C."/>
            <person name="Jo Y.D."/>
            <person name="Yang H.B."/>
            <person name="Jeong H.J."/>
            <person name="Kang W.H."/>
            <person name="Kwon J.K."/>
            <person name="Shin C."/>
            <person name="Lim J.Y."/>
            <person name="Park J.H."/>
            <person name="Huh J.H."/>
            <person name="Kim J.S."/>
            <person name="Kim B.D."/>
            <person name="Cohen O."/>
            <person name="Paran I."/>
            <person name="Suh M.C."/>
            <person name="Lee S.B."/>
            <person name="Kim Y.K."/>
            <person name="Shin Y."/>
            <person name="Noh S.J."/>
            <person name="Park J."/>
            <person name="Seo Y.S."/>
            <person name="Kwon S.Y."/>
            <person name="Kim H.A."/>
            <person name="Park J.M."/>
            <person name="Kim H.J."/>
            <person name="Choi S.B."/>
            <person name="Bosland P.W."/>
            <person name="Reeves G."/>
            <person name="Jo S.H."/>
            <person name="Lee B.W."/>
            <person name="Cho H.T."/>
            <person name="Choi H.S."/>
            <person name="Lee M.S."/>
            <person name="Yu Y."/>
            <person name="Do Choi Y."/>
            <person name="Park B.S."/>
            <person name="van Deynze A."/>
            <person name="Ashrafi H."/>
            <person name="Hill T."/>
            <person name="Kim W.T."/>
            <person name="Pai H.S."/>
            <person name="Ahn H.K."/>
            <person name="Yeam I."/>
            <person name="Giovannoni J.J."/>
            <person name="Rose J.K."/>
            <person name="Sorensen I."/>
            <person name="Lee S.J."/>
            <person name="Kim R.W."/>
            <person name="Choi I.Y."/>
            <person name="Choi B.S."/>
            <person name="Lim J.S."/>
            <person name="Lee Y.H."/>
            <person name="Choi D."/>
        </authorList>
    </citation>
    <scope>NUCLEOTIDE SEQUENCE [LARGE SCALE GENOMIC DNA]</scope>
    <source>
        <strain evidence="3">cv. CM334</strain>
    </source>
</reference>
<keyword evidence="3" id="KW-1185">Reference proteome</keyword>
<accession>A0A2G3AHI9</accession>
<dbReference type="PANTHER" id="PTHR47718">
    <property type="entry name" value="OS01G0519700 PROTEIN"/>
    <property type="match status" value="1"/>
</dbReference>
<dbReference type="Proteomes" id="UP000222542">
    <property type="component" value="Unassembled WGS sequence"/>
</dbReference>